<dbReference type="GO" id="GO:0005789">
    <property type="term" value="C:endoplasmic reticulum membrane"/>
    <property type="evidence" value="ECO:0007669"/>
    <property type="project" value="UniProtKB-SubCell"/>
</dbReference>
<dbReference type="Gene3D" id="3.40.5.90">
    <property type="entry name" value="CDGSH iron-sulfur domain, mitoNEET-type"/>
    <property type="match status" value="1"/>
</dbReference>
<feature type="transmembrane region" description="Helical" evidence="10">
    <location>
        <begin position="36"/>
        <end position="61"/>
    </location>
</feature>
<evidence type="ECO:0000313" key="11">
    <source>
        <dbReference type="EMBL" id="CAD7233910.1"/>
    </source>
</evidence>
<evidence type="ECO:0000256" key="8">
    <source>
        <dbReference type="ARBA" id="ARBA00023014"/>
    </source>
</evidence>
<dbReference type="InterPro" id="IPR042216">
    <property type="entry name" value="MitoNEET_CISD"/>
</dbReference>
<dbReference type="GO" id="GO:0005741">
    <property type="term" value="C:mitochondrial outer membrane"/>
    <property type="evidence" value="ECO:0007669"/>
    <property type="project" value="TreeGrafter"/>
</dbReference>
<evidence type="ECO:0000256" key="7">
    <source>
        <dbReference type="ARBA" id="ARBA00023004"/>
    </source>
</evidence>
<keyword evidence="7 10" id="KW-0408">Iron</keyword>
<organism evidence="11">
    <name type="scientific">Cyprideis torosa</name>
    <dbReference type="NCBI Taxonomy" id="163714"/>
    <lineage>
        <taxon>Eukaryota</taxon>
        <taxon>Metazoa</taxon>
        <taxon>Ecdysozoa</taxon>
        <taxon>Arthropoda</taxon>
        <taxon>Crustacea</taxon>
        <taxon>Oligostraca</taxon>
        <taxon>Ostracoda</taxon>
        <taxon>Podocopa</taxon>
        <taxon>Podocopida</taxon>
        <taxon>Cytherocopina</taxon>
        <taxon>Cytheroidea</taxon>
        <taxon>Cytherideidae</taxon>
        <taxon>Cyprideis</taxon>
    </lineage>
</organism>
<dbReference type="GO" id="GO:0051537">
    <property type="term" value="F:2 iron, 2 sulfur cluster binding"/>
    <property type="evidence" value="ECO:0007669"/>
    <property type="project" value="UniProtKB-UniRule"/>
</dbReference>
<dbReference type="EMBL" id="OB667270">
    <property type="protein sequence ID" value="CAD7233910.1"/>
    <property type="molecule type" value="Genomic_DNA"/>
</dbReference>
<sequence>MYFLSHVVKQSIPNYLSALPIPQTFGGWFSLSIREWIQLAPFFGTVAGITYAAAVGVPILIRRFSQGGKGGDQWVNLNFEKEKNKIVHTEDIEDIGDKKVFCRCWRSKKFPYCDGSHTKHNDETGDNVGPLIVCKKK</sequence>
<dbReference type="OrthoDB" id="449252at2759"/>
<dbReference type="InterPro" id="IPR045131">
    <property type="entry name" value="CISD1/2"/>
</dbReference>
<dbReference type="PANTHER" id="PTHR13680">
    <property type="entry name" value="CDGSH IRON-SULFUR DOMAIN-CONTAINING PROTEIN 1"/>
    <property type="match status" value="1"/>
</dbReference>
<accession>A0A7R8WLD3</accession>
<dbReference type="PANTHER" id="PTHR13680:SF5">
    <property type="entry name" value="CDGSH IRON-SULFUR DOMAIN-CONTAINING PROTEIN 1"/>
    <property type="match status" value="1"/>
</dbReference>
<evidence type="ECO:0000256" key="10">
    <source>
        <dbReference type="RuleBase" id="RU369084"/>
    </source>
</evidence>
<dbReference type="InterPro" id="IPR019610">
    <property type="entry name" value="FeS-contain_mitoNEET_N"/>
</dbReference>
<dbReference type="Pfam" id="PF10660">
    <property type="entry name" value="MitoNEET_N"/>
    <property type="match status" value="1"/>
</dbReference>
<comment type="cofactor">
    <cofactor evidence="10">
        <name>[2Fe-2S] cluster</name>
        <dbReference type="ChEBI" id="CHEBI:190135"/>
    </cofactor>
    <text evidence="10">Binds 1 [2Fe-2S] cluster.</text>
</comment>
<dbReference type="Pfam" id="PF09360">
    <property type="entry name" value="zf-CDGSH"/>
    <property type="match status" value="1"/>
</dbReference>
<gene>
    <name evidence="11" type="ORF">CTOB1V02_LOCUS11729</name>
</gene>
<keyword evidence="8 10" id="KW-0411">Iron-sulfur</keyword>
<dbReference type="GO" id="GO:0010506">
    <property type="term" value="P:regulation of autophagy"/>
    <property type="evidence" value="ECO:0007669"/>
    <property type="project" value="UniProtKB-UniRule"/>
</dbReference>
<dbReference type="SMART" id="SM00704">
    <property type="entry name" value="ZnF_CDGSH"/>
    <property type="match status" value="1"/>
</dbReference>
<evidence type="ECO:0000256" key="3">
    <source>
        <dbReference type="ARBA" id="ARBA00022692"/>
    </source>
</evidence>
<evidence type="ECO:0000256" key="5">
    <source>
        <dbReference type="ARBA" id="ARBA00022723"/>
    </source>
</evidence>
<keyword evidence="5 10" id="KW-0479">Metal-binding</keyword>
<evidence type="ECO:0000256" key="6">
    <source>
        <dbReference type="ARBA" id="ARBA00022989"/>
    </source>
</evidence>
<keyword evidence="6 10" id="KW-1133">Transmembrane helix</keyword>
<dbReference type="InterPro" id="IPR018967">
    <property type="entry name" value="FeS-contain_CDGSH-typ"/>
</dbReference>
<reference evidence="11" key="1">
    <citation type="submission" date="2020-11" db="EMBL/GenBank/DDBJ databases">
        <authorList>
            <person name="Tran Van P."/>
        </authorList>
    </citation>
    <scope>NUCLEOTIDE SEQUENCE</scope>
</reference>
<evidence type="ECO:0000256" key="1">
    <source>
        <dbReference type="ARBA" id="ARBA00004167"/>
    </source>
</evidence>
<keyword evidence="3 10" id="KW-0812">Transmembrane</keyword>
<dbReference type="AlphaFoldDB" id="A0A7R8WLD3"/>
<keyword evidence="10" id="KW-0256">Endoplasmic reticulum</keyword>
<keyword evidence="4 10" id="KW-0001">2Fe-2S</keyword>
<proteinExistence type="inferred from homology"/>
<keyword evidence="9 10" id="KW-0472">Membrane</keyword>
<name>A0A7R8WLD3_9CRUS</name>
<evidence type="ECO:0000256" key="9">
    <source>
        <dbReference type="ARBA" id="ARBA00023136"/>
    </source>
</evidence>
<evidence type="ECO:0000256" key="2">
    <source>
        <dbReference type="ARBA" id="ARBA00008624"/>
    </source>
</evidence>
<dbReference type="FunFam" id="3.40.5.90:FF:000001">
    <property type="entry name" value="CDGSH iron-sulfur domain-containing protein 1"/>
    <property type="match status" value="1"/>
</dbReference>
<comment type="subcellular location">
    <subcellularLocation>
        <location evidence="10">Endoplasmic reticulum membrane</location>
        <topology evidence="10">Single-pass membrane protein</topology>
    </subcellularLocation>
    <subcellularLocation>
        <location evidence="1">Membrane</location>
        <topology evidence="1">Single-pass membrane protein</topology>
    </subcellularLocation>
</comment>
<dbReference type="GO" id="GO:0046872">
    <property type="term" value="F:metal ion binding"/>
    <property type="evidence" value="ECO:0007669"/>
    <property type="project" value="UniProtKB-UniRule"/>
</dbReference>
<comment type="similarity">
    <text evidence="2 10">Belongs to the CISD protein family. CISD2 subfamily.</text>
</comment>
<protein>
    <recommendedName>
        <fullName evidence="10">CDGSH iron-sulfur domain-containing protein 2 homologue</fullName>
    </recommendedName>
</protein>
<evidence type="ECO:0000256" key="4">
    <source>
        <dbReference type="ARBA" id="ARBA00022714"/>
    </source>
</evidence>